<evidence type="ECO:0000313" key="2">
    <source>
        <dbReference type="EMBL" id="RVE56261.1"/>
    </source>
</evidence>
<sequence>MLETGQQSARGSAAARRSENGERTQILSSTHLQTAHPLPQKRRCWSFTRPCRERPPCLCFVCISSPPLGPHSEWGVS</sequence>
<organism evidence="2 3">
    <name type="scientific">Oryzias javanicus</name>
    <name type="common">Javanese ricefish</name>
    <name type="synonym">Aplocheilus javanicus</name>
    <dbReference type="NCBI Taxonomy" id="123683"/>
    <lineage>
        <taxon>Eukaryota</taxon>
        <taxon>Metazoa</taxon>
        <taxon>Chordata</taxon>
        <taxon>Craniata</taxon>
        <taxon>Vertebrata</taxon>
        <taxon>Euteleostomi</taxon>
        <taxon>Actinopterygii</taxon>
        <taxon>Neopterygii</taxon>
        <taxon>Teleostei</taxon>
        <taxon>Neoteleostei</taxon>
        <taxon>Acanthomorphata</taxon>
        <taxon>Ovalentaria</taxon>
        <taxon>Atherinomorphae</taxon>
        <taxon>Beloniformes</taxon>
        <taxon>Adrianichthyidae</taxon>
        <taxon>Oryziinae</taxon>
        <taxon>Oryzias</taxon>
    </lineage>
</organism>
<evidence type="ECO:0000256" key="1">
    <source>
        <dbReference type="SAM" id="MobiDB-lite"/>
    </source>
</evidence>
<feature type="region of interest" description="Disordered" evidence="1">
    <location>
        <begin position="1"/>
        <end position="34"/>
    </location>
</feature>
<feature type="compositionally biased region" description="Low complexity" evidence="1">
    <location>
        <begin position="1"/>
        <end position="15"/>
    </location>
</feature>
<dbReference type="EMBL" id="CM012459">
    <property type="protein sequence ID" value="RVE56261.1"/>
    <property type="molecule type" value="Genomic_DNA"/>
</dbReference>
<protein>
    <submittedName>
        <fullName evidence="2">Uncharacterized protein</fullName>
    </submittedName>
</protein>
<proteinExistence type="predicted"/>
<keyword evidence="3" id="KW-1185">Reference proteome</keyword>
<name>A0A3S2PN47_ORYJA</name>
<reference evidence="2 3" key="2">
    <citation type="submission" date="2019-01" db="EMBL/GenBank/DDBJ databases">
        <title>A chromosome length genome reference of the Java medaka (oryzias javanicus).</title>
        <authorList>
            <person name="Herpin A."/>
            <person name="Takehana Y."/>
            <person name="Naruse K."/>
            <person name="Ansai S."/>
            <person name="Kawaguchi M."/>
        </authorList>
    </citation>
    <scope>NUCLEOTIDE SEQUENCE [LARGE SCALE GENOMIC DNA]</scope>
    <source>
        <strain evidence="2">RS831</strain>
        <tissue evidence="2">Whole body</tissue>
    </source>
</reference>
<reference evidence="2 3" key="1">
    <citation type="submission" date="2018-11" db="EMBL/GenBank/DDBJ databases">
        <authorList>
            <person name="Lopez-Roques C."/>
            <person name="Donnadieu C."/>
            <person name="Bouchez O."/>
            <person name="Klopp C."/>
            <person name="Cabau C."/>
            <person name="Zahm M."/>
        </authorList>
    </citation>
    <scope>NUCLEOTIDE SEQUENCE [LARGE SCALE GENOMIC DNA]</scope>
    <source>
        <strain evidence="2">RS831</strain>
        <tissue evidence="2">Whole body</tissue>
    </source>
</reference>
<dbReference type="AlphaFoldDB" id="A0A3S2PN47"/>
<evidence type="ECO:0000313" key="3">
    <source>
        <dbReference type="Proteomes" id="UP000283210"/>
    </source>
</evidence>
<dbReference type="Proteomes" id="UP000283210">
    <property type="component" value="Chromosome 23"/>
</dbReference>
<gene>
    <name evidence="2" type="ORF">OJAV_G00219350</name>
</gene>
<accession>A0A3S2PN47</accession>
<feature type="compositionally biased region" description="Polar residues" evidence="1">
    <location>
        <begin position="23"/>
        <end position="33"/>
    </location>
</feature>